<feature type="domain" description="Morc S5" evidence="18">
    <location>
        <begin position="411"/>
        <end position="556"/>
    </location>
</feature>
<dbReference type="OrthoDB" id="757982at2759"/>
<keyword evidence="15" id="KW-0539">Nucleus</keyword>
<name>A0A2P5BSV4_PARAD</name>
<keyword evidence="12 16" id="KW-0175">Coiled coil</keyword>
<keyword evidence="10" id="KW-0156">Chromatin regulator</keyword>
<organism evidence="19 20">
    <name type="scientific">Parasponia andersonii</name>
    <name type="common">Sponia andersonii</name>
    <dbReference type="NCBI Taxonomy" id="3476"/>
    <lineage>
        <taxon>Eukaryota</taxon>
        <taxon>Viridiplantae</taxon>
        <taxon>Streptophyta</taxon>
        <taxon>Embryophyta</taxon>
        <taxon>Tracheophyta</taxon>
        <taxon>Spermatophyta</taxon>
        <taxon>Magnoliopsida</taxon>
        <taxon>eudicotyledons</taxon>
        <taxon>Gunneridae</taxon>
        <taxon>Pentapetalae</taxon>
        <taxon>rosids</taxon>
        <taxon>fabids</taxon>
        <taxon>Rosales</taxon>
        <taxon>Cannabaceae</taxon>
        <taxon>Parasponia</taxon>
    </lineage>
</organism>
<dbReference type="Gene3D" id="3.30.565.10">
    <property type="entry name" value="Histidine kinase-like ATPase, C-terminal domain"/>
    <property type="match status" value="1"/>
</dbReference>
<dbReference type="InterPro" id="IPR045261">
    <property type="entry name" value="MORC_ATPase"/>
</dbReference>
<dbReference type="GO" id="GO:0006281">
    <property type="term" value="P:DNA repair"/>
    <property type="evidence" value="ECO:0007669"/>
    <property type="project" value="UniProtKB-KW"/>
</dbReference>
<evidence type="ECO:0000256" key="4">
    <source>
        <dbReference type="ARBA" id="ARBA00022722"/>
    </source>
</evidence>
<keyword evidence="4" id="KW-0540">Nuclease</keyword>
<keyword evidence="13" id="KW-0943">RNA-mediated gene silencing</keyword>
<dbReference type="AlphaFoldDB" id="A0A2P5BSV4"/>
<accession>A0A2P5BSV4</accession>
<evidence type="ECO:0000313" key="20">
    <source>
        <dbReference type="Proteomes" id="UP000237105"/>
    </source>
</evidence>
<feature type="compositionally biased region" description="Polar residues" evidence="17">
    <location>
        <begin position="36"/>
        <end position="48"/>
    </location>
</feature>
<dbReference type="GO" id="GO:0016301">
    <property type="term" value="F:kinase activity"/>
    <property type="evidence" value="ECO:0007669"/>
    <property type="project" value="UniProtKB-KW"/>
</dbReference>
<evidence type="ECO:0000256" key="10">
    <source>
        <dbReference type="ARBA" id="ARBA00022853"/>
    </source>
</evidence>
<dbReference type="Pfam" id="PF13589">
    <property type="entry name" value="HATPase_c_3"/>
    <property type="match status" value="1"/>
</dbReference>
<keyword evidence="11" id="KW-0694">RNA-binding</keyword>
<dbReference type="PANTHER" id="PTHR23336">
    <property type="entry name" value="ZINC FINGER CW-TYPE COILED-COIL DOMAIN PROTEIN 3"/>
    <property type="match status" value="1"/>
</dbReference>
<comment type="subcellular location">
    <subcellularLocation>
        <location evidence="2">Nucleus</location>
    </subcellularLocation>
</comment>
<evidence type="ECO:0000256" key="15">
    <source>
        <dbReference type="ARBA" id="ARBA00023242"/>
    </source>
</evidence>
<evidence type="ECO:0000256" key="9">
    <source>
        <dbReference type="ARBA" id="ARBA00022840"/>
    </source>
</evidence>
<evidence type="ECO:0000256" key="14">
    <source>
        <dbReference type="ARBA" id="ARBA00023204"/>
    </source>
</evidence>
<evidence type="ECO:0000313" key="19">
    <source>
        <dbReference type="EMBL" id="PON51873.1"/>
    </source>
</evidence>
<evidence type="ECO:0000256" key="1">
    <source>
        <dbReference type="ARBA" id="ARBA00001936"/>
    </source>
</evidence>
<dbReference type="Proteomes" id="UP000237105">
    <property type="component" value="Unassembled WGS sequence"/>
</dbReference>
<evidence type="ECO:0000256" key="2">
    <source>
        <dbReference type="ARBA" id="ARBA00004123"/>
    </source>
</evidence>
<keyword evidence="6" id="KW-0255">Endonuclease</keyword>
<feature type="region of interest" description="Disordered" evidence="17">
    <location>
        <begin position="1"/>
        <end position="63"/>
    </location>
</feature>
<keyword evidence="7" id="KW-0227">DNA damage</keyword>
<evidence type="ECO:0000256" key="12">
    <source>
        <dbReference type="ARBA" id="ARBA00023054"/>
    </source>
</evidence>
<evidence type="ECO:0000256" key="8">
    <source>
        <dbReference type="ARBA" id="ARBA00022801"/>
    </source>
</evidence>
<dbReference type="GO" id="GO:0005634">
    <property type="term" value="C:nucleus"/>
    <property type="evidence" value="ECO:0007669"/>
    <property type="project" value="UniProtKB-SubCell"/>
</dbReference>
<evidence type="ECO:0000259" key="18">
    <source>
        <dbReference type="Pfam" id="PF17942"/>
    </source>
</evidence>
<protein>
    <submittedName>
        <fullName evidence="19">Histidine kinase-like ATPase, C-terminal domain containing protein</fullName>
    </submittedName>
</protein>
<dbReference type="SUPFAM" id="SSF55874">
    <property type="entry name" value="ATPase domain of HSP90 chaperone/DNA topoisomerase II/histidine kinase"/>
    <property type="match status" value="1"/>
</dbReference>
<dbReference type="GO" id="GO:0031349">
    <property type="term" value="P:positive regulation of defense response"/>
    <property type="evidence" value="ECO:0007669"/>
    <property type="project" value="UniProtKB-ARBA"/>
</dbReference>
<evidence type="ECO:0000256" key="16">
    <source>
        <dbReference type="SAM" id="Coils"/>
    </source>
</evidence>
<comment type="similarity">
    <text evidence="3">Belongs to the MORC ATPase protein family.</text>
</comment>
<keyword evidence="8" id="KW-0378">Hydrolase</keyword>
<evidence type="ECO:0000256" key="17">
    <source>
        <dbReference type="SAM" id="MobiDB-lite"/>
    </source>
</evidence>
<comment type="cofactor">
    <cofactor evidence="1">
        <name>Mn(2+)</name>
        <dbReference type="ChEBI" id="CHEBI:29035"/>
    </cofactor>
</comment>
<dbReference type="STRING" id="3476.A0A2P5BSV4"/>
<gene>
    <name evidence="19" type="ORF">PanWU01x14_212860</name>
</gene>
<dbReference type="InterPro" id="IPR041006">
    <property type="entry name" value="Morc_S5"/>
</dbReference>
<evidence type="ECO:0000256" key="11">
    <source>
        <dbReference type="ARBA" id="ARBA00022884"/>
    </source>
</evidence>
<proteinExistence type="inferred from homology"/>
<dbReference type="FunFam" id="3.30.565.10:FF:000075">
    <property type="entry name" value="MORC family CW-type zinc finger protein 4"/>
    <property type="match status" value="1"/>
</dbReference>
<keyword evidence="19" id="KW-0418">Kinase</keyword>
<keyword evidence="5" id="KW-0547">Nucleotide-binding</keyword>
<dbReference type="GO" id="GO:0003723">
    <property type="term" value="F:RNA binding"/>
    <property type="evidence" value="ECO:0007669"/>
    <property type="project" value="UniProtKB-KW"/>
</dbReference>
<dbReference type="Pfam" id="PF17942">
    <property type="entry name" value="Morc6_S5"/>
    <property type="match status" value="1"/>
</dbReference>
<feature type="region of interest" description="Disordered" evidence="17">
    <location>
        <begin position="616"/>
        <end position="649"/>
    </location>
</feature>
<dbReference type="EMBL" id="JXTB01000227">
    <property type="protein sequence ID" value="PON51873.1"/>
    <property type="molecule type" value="Genomic_DNA"/>
</dbReference>
<dbReference type="InterPro" id="IPR036890">
    <property type="entry name" value="HATPase_C_sf"/>
</dbReference>
<dbReference type="GO" id="GO:0005524">
    <property type="term" value="F:ATP binding"/>
    <property type="evidence" value="ECO:0007669"/>
    <property type="project" value="UniProtKB-KW"/>
</dbReference>
<sequence length="786" mass="88639">MAPSSPNHAKNLDVKVPSPSPSPPSSSPSLDDINDISMTKKNKLNPTTGAAEASPQPKRPCKREEGLGYVMPLRFFKPPNVESFSPIARALVKVEPPPPPLPLPHENFANIINVGNYNQVVVGAPPPPQVADRGCKQFWKAGDYEGPSHEIDSASCSVGMDHVRVHPKFLHSNATSHKWALGAFAELLDNSLDEVCNGATYVNVDMLINKKDGNKMLLVEDNGGGMTPDKMRQCMSLGYSAKRKMANTIGQYGNGFKTSTMRLGADVIVFSRCLGNNGRPTQSIGLLSYTFLRGTGKEDIVVPIIDFESRDGSWKKLVRTSEDDWDRNLETIVHWSPYLSEEDLCQQFRSMMDHGTRVIIYNLWEDDEGQLELDFDADPEDIQIRGVNRDEKKINMAKQYPNSRHFLTYRHSLRIYASILYLRLPPQFKIFLRGKGVEHHNIVNDMMLSKDVTYRPQIPEGMPRDSNTQMVATVTVGFVKDAHYHIDVQGFNVYHKNRLIKPFWRVWNAAGSDGRGVIGVLEANFVEPAHDKQGFERTTVLSRLEQRLITMQKDYWRSNCQKVGYAARSRAFDSPNTKSVASDKEKTMQTNQNGHISTIVDLKTKSDEIFAKRSSPVNARTVNDQPREASHSGMEPQQGTALEERPHEMTRSSQVQIVAPTSTEAGEHVVDSSVKNPIKVKEEKFDSCERSVENAEPATLCLLNDLNYEKERRKSLEIKLREAEAKVEELDREQLVLIEMLDDERTKRQKEDERLMRSLTEANKTIEDLKEKVKELESRTSGGSCK</sequence>
<keyword evidence="19" id="KW-0808">Transferase</keyword>
<dbReference type="GO" id="GO:0006325">
    <property type="term" value="P:chromatin organization"/>
    <property type="evidence" value="ECO:0007669"/>
    <property type="project" value="UniProtKB-KW"/>
</dbReference>
<evidence type="ECO:0000256" key="13">
    <source>
        <dbReference type="ARBA" id="ARBA00023158"/>
    </source>
</evidence>
<keyword evidence="20" id="KW-1185">Reference proteome</keyword>
<evidence type="ECO:0000256" key="3">
    <source>
        <dbReference type="ARBA" id="ARBA00007845"/>
    </source>
</evidence>
<evidence type="ECO:0000256" key="5">
    <source>
        <dbReference type="ARBA" id="ARBA00022741"/>
    </source>
</evidence>
<dbReference type="PANTHER" id="PTHR23336:SF58">
    <property type="entry name" value="PROTEIN MICRORCHIDIA 4"/>
    <property type="match status" value="1"/>
</dbReference>
<feature type="coiled-coil region" evidence="16">
    <location>
        <begin position="706"/>
        <end position="779"/>
    </location>
</feature>
<comment type="caution">
    <text evidence="19">The sequence shown here is derived from an EMBL/GenBank/DDBJ whole genome shotgun (WGS) entry which is preliminary data.</text>
</comment>
<dbReference type="GO" id="GO:0031047">
    <property type="term" value="P:regulatory ncRNA-mediated gene silencing"/>
    <property type="evidence" value="ECO:0007669"/>
    <property type="project" value="UniProtKB-KW"/>
</dbReference>
<evidence type="ECO:0000256" key="6">
    <source>
        <dbReference type="ARBA" id="ARBA00022759"/>
    </source>
</evidence>
<keyword evidence="14" id="KW-0234">DNA repair</keyword>
<dbReference type="GO" id="GO:0004519">
    <property type="term" value="F:endonuclease activity"/>
    <property type="evidence" value="ECO:0007669"/>
    <property type="project" value="UniProtKB-KW"/>
</dbReference>
<keyword evidence="9" id="KW-0067">ATP-binding</keyword>
<dbReference type="GO" id="GO:0016887">
    <property type="term" value="F:ATP hydrolysis activity"/>
    <property type="evidence" value="ECO:0007669"/>
    <property type="project" value="InterPro"/>
</dbReference>
<reference evidence="20" key="1">
    <citation type="submission" date="2016-06" db="EMBL/GenBank/DDBJ databases">
        <title>Parallel loss of symbiosis genes in relatives of nitrogen-fixing non-legume Parasponia.</title>
        <authorList>
            <person name="Van Velzen R."/>
            <person name="Holmer R."/>
            <person name="Bu F."/>
            <person name="Rutten L."/>
            <person name="Van Zeijl A."/>
            <person name="Liu W."/>
            <person name="Santuari L."/>
            <person name="Cao Q."/>
            <person name="Sharma T."/>
            <person name="Shen D."/>
            <person name="Roswanjaya Y."/>
            <person name="Wardhani T."/>
            <person name="Kalhor M.S."/>
            <person name="Jansen J."/>
            <person name="Van den Hoogen J."/>
            <person name="Gungor B."/>
            <person name="Hartog M."/>
            <person name="Hontelez J."/>
            <person name="Verver J."/>
            <person name="Yang W.-C."/>
            <person name="Schijlen E."/>
            <person name="Repin R."/>
            <person name="Schilthuizen M."/>
            <person name="Schranz E."/>
            <person name="Heidstra R."/>
            <person name="Miyata K."/>
            <person name="Fedorova E."/>
            <person name="Kohlen W."/>
            <person name="Bisseling T."/>
            <person name="Smit S."/>
            <person name="Geurts R."/>
        </authorList>
    </citation>
    <scope>NUCLEOTIDE SEQUENCE [LARGE SCALE GENOMIC DNA]</scope>
    <source>
        <strain evidence="20">cv. WU1-14</strain>
    </source>
</reference>
<evidence type="ECO:0000256" key="7">
    <source>
        <dbReference type="ARBA" id="ARBA00022763"/>
    </source>
</evidence>